<sequence length="297" mass="33587">MIADGMEDKDKWLTEGIAGIQHHTFYMHRALVELVRNGVVFERCKGGPLNYDASSAHFTIRMFYRGMLGSAASKPYSRDSVGYLDYCHVDEISLIELYSMIRQVDTFVSIDFYTMTGGQYKKLKSNSEAMGLGNLLNGYREVNVYTVKDKGVDIHVGTQESQVRKTLTAFRPKKSHANISLPKWKTPRPKTMGTPTMELPQSQGSEVNAKQSKRDATRAKSISTEPNKPSKGKEKATRVHDLVDVQIDEEDESDAYELDHETSSDDEEVFYDSDYALTDDDELFQQNIDCDTEFDGV</sequence>
<comment type="caution">
    <text evidence="1">The sequence shown here is derived from an EMBL/GenBank/DDBJ whole genome shotgun (WGS) entry which is preliminary data.</text>
</comment>
<dbReference type="Proteomes" id="UP000828048">
    <property type="component" value="Chromosome 6"/>
</dbReference>
<name>A0ACB7X807_9ERIC</name>
<dbReference type="EMBL" id="CM037156">
    <property type="protein sequence ID" value="KAH7836937.1"/>
    <property type="molecule type" value="Genomic_DNA"/>
</dbReference>
<proteinExistence type="predicted"/>
<evidence type="ECO:0000313" key="2">
    <source>
        <dbReference type="Proteomes" id="UP000828048"/>
    </source>
</evidence>
<evidence type="ECO:0000313" key="1">
    <source>
        <dbReference type="EMBL" id="KAH7836937.1"/>
    </source>
</evidence>
<protein>
    <submittedName>
        <fullName evidence="1">Uncharacterized protein</fullName>
    </submittedName>
</protein>
<gene>
    <name evidence="1" type="ORF">Vadar_007616</name>
</gene>
<accession>A0ACB7X807</accession>
<reference evidence="1 2" key="1">
    <citation type="journal article" date="2021" name="Hortic Res">
        <title>High-quality reference genome and annotation aids understanding of berry development for evergreen blueberry (Vaccinium darrowii).</title>
        <authorList>
            <person name="Yu J."/>
            <person name="Hulse-Kemp A.M."/>
            <person name="Babiker E."/>
            <person name="Staton M."/>
        </authorList>
    </citation>
    <scope>NUCLEOTIDE SEQUENCE [LARGE SCALE GENOMIC DNA]</scope>
    <source>
        <strain evidence="2">cv. NJ 8807/NJ 8810</strain>
        <tissue evidence="1">Young leaf</tissue>
    </source>
</reference>
<organism evidence="1 2">
    <name type="scientific">Vaccinium darrowii</name>
    <dbReference type="NCBI Taxonomy" id="229202"/>
    <lineage>
        <taxon>Eukaryota</taxon>
        <taxon>Viridiplantae</taxon>
        <taxon>Streptophyta</taxon>
        <taxon>Embryophyta</taxon>
        <taxon>Tracheophyta</taxon>
        <taxon>Spermatophyta</taxon>
        <taxon>Magnoliopsida</taxon>
        <taxon>eudicotyledons</taxon>
        <taxon>Gunneridae</taxon>
        <taxon>Pentapetalae</taxon>
        <taxon>asterids</taxon>
        <taxon>Ericales</taxon>
        <taxon>Ericaceae</taxon>
        <taxon>Vaccinioideae</taxon>
        <taxon>Vaccinieae</taxon>
        <taxon>Vaccinium</taxon>
    </lineage>
</organism>
<keyword evidence="2" id="KW-1185">Reference proteome</keyword>